<comment type="caution">
    <text evidence="2">The sequence shown here is derived from an EMBL/GenBank/DDBJ whole genome shotgun (WGS) entry which is preliminary data.</text>
</comment>
<evidence type="ECO:0000313" key="3">
    <source>
        <dbReference type="Proteomes" id="UP001597480"/>
    </source>
</evidence>
<keyword evidence="1" id="KW-0732">Signal</keyword>
<proteinExistence type="predicted"/>
<feature type="signal peptide" evidence="1">
    <location>
        <begin position="1"/>
        <end position="21"/>
    </location>
</feature>
<name>A0ABW5NPG1_9FLAO</name>
<evidence type="ECO:0000313" key="2">
    <source>
        <dbReference type="EMBL" id="MFD2600573.1"/>
    </source>
</evidence>
<dbReference type="PROSITE" id="PS51257">
    <property type="entry name" value="PROKAR_LIPOPROTEIN"/>
    <property type="match status" value="1"/>
</dbReference>
<reference evidence="3" key="1">
    <citation type="journal article" date="2019" name="Int. J. Syst. Evol. Microbiol.">
        <title>The Global Catalogue of Microorganisms (GCM) 10K type strain sequencing project: providing services to taxonomists for standard genome sequencing and annotation.</title>
        <authorList>
            <consortium name="The Broad Institute Genomics Platform"/>
            <consortium name="The Broad Institute Genome Sequencing Center for Infectious Disease"/>
            <person name="Wu L."/>
            <person name="Ma J."/>
        </authorList>
    </citation>
    <scope>NUCLEOTIDE SEQUENCE [LARGE SCALE GENOMIC DNA]</scope>
    <source>
        <strain evidence="3">KCTC 42107</strain>
    </source>
</reference>
<evidence type="ECO:0000256" key="1">
    <source>
        <dbReference type="SAM" id="SignalP"/>
    </source>
</evidence>
<dbReference type="EMBL" id="JBHUMD010000002">
    <property type="protein sequence ID" value="MFD2600573.1"/>
    <property type="molecule type" value="Genomic_DNA"/>
</dbReference>
<accession>A0ABW5NPG1</accession>
<dbReference type="Proteomes" id="UP001597480">
    <property type="component" value="Unassembled WGS sequence"/>
</dbReference>
<keyword evidence="3" id="KW-1185">Reference proteome</keyword>
<organism evidence="2 3">
    <name type="scientific">Flavobacterium suzhouense</name>
    <dbReference type="NCBI Taxonomy" id="1529638"/>
    <lineage>
        <taxon>Bacteria</taxon>
        <taxon>Pseudomonadati</taxon>
        <taxon>Bacteroidota</taxon>
        <taxon>Flavobacteriia</taxon>
        <taxon>Flavobacteriales</taxon>
        <taxon>Flavobacteriaceae</taxon>
        <taxon>Flavobacterium</taxon>
    </lineage>
</organism>
<evidence type="ECO:0008006" key="4">
    <source>
        <dbReference type="Google" id="ProtNLM"/>
    </source>
</evidence>
<sequence length="343" mass="40729">MKHIFLLLALSAVVASCSHKAEHVEKAFYYWKNNEYSFSESERNLLESTGVKKMYVKFFEVEKNEVMGNIPVAKTELHMYNNMEDVNLVPTVYIRNEVFKGCTKQSLDLLADNVNFLINKYRTDYKFKNIQKVDEYQMDCDWTISTKDNYFYFLKRLKELSQKKISCTLRLYPYKYPDKMGVPPVDRVMLMCYNLIKPLEDHERNSILDNKEFSAYLDTDEKYPLHIDIALPVYSWVQVYQNNHFQKLLYTDTKSIKAILKPEKDFWYQVQNDTVINDFYLRQGDKIKIEEIGGEQLKGAIDIIKKRVKLDKSITVSLFHLDDEQLKSYSNEEIKGFYSRFTE</sequence>
<dbReference type="RefSeq" id="WP_379819273.1">
    <property type="nucleotide sequence ID" value="NZ_JBHUMD010000002.1"/>
</dbReference>
<protein>
    <recommendedName>
        <fullName evidence="4">Lipoprotein</fullName>
    </recommendedName>
</protein>
<gene>
    <name evidence="2" type="ORF">ACFSR3_00775</name>
</gene>
<feature type="chain" id="PRO_5045065041" description="Lipoprotein" evidence="1">
    <location>
        <begin position="22"/>
        <end position="343"/>
    </location>
</feature>